<evidence type="ECO:0000256" key="1">
    <source>
        <dbReference type="ARBA" id="ARBA00004123"/>
    </source>
</evidence>
<dbReference type="OrthoDB" id="2019504at2759"/>
<feature type="compositionally biased region" description="Low complexity" evidence="5">
    <location>
        <begin position="28"/>
        <end position="40"/>
    </location>
</feature>
<dbReference type="GO" id="GO:0005634">
    <property type="term" value="C:nucleus"/>
    <property type="evidence" value="ECO:0007669"/>
    <property type="project" value="UniProtKB-SubCell"/>
</dbReference>
<keyword evidence="3" id="KW-0698">rRNA processing</keyword>
<dbReference type="GO" id="GO:0030688">
    <property type="term" value="C:preribosome, small subunit precursor"/>
    <property type="evidence" value="ECO:0007669"/>
    <property type="project" value="InterPro"/>
</dbReference>
<reference evidence="6 7" key="1">
    <citation type="submission" date="2014-09" db="EMBL/GenBank/DDBJ databases">
        <authorList>
            <person name="Magalhaes I.L.F."/>
            <person name="Oliveira U."/>
            <person name="Santos F.R."/>
            <person name="Vidigal T.H.D.A."/>
            <person name="Brescovit A.D."/>
            <person name="Santos A.J."/>
        </authorList>
    </citation>
    <scope>NUCLEOTIDE SEQUENCE [LARGE SCALE GENOMIC DNA]</scope>
</reference>
<organism evidence="6 7">
    <name type="scientific">Ceraceosorus bombacis</name>
    <dbReference type="NCBI Taxonomy" id="401625"/>
    <lineage>
        <taxon>Eukaryota</taxon>
        <taxon>Fungi</taxon>
        <taxon>Dikarya</taxon>
        <taxon>Basidiomycota</taxon>
        <taxon>Ustilaginomycotina</taxon>
        <taxon>Exobasidiomycetes</taxon>
        <taxon>Ceraceosorales</taxon>
        <taxon>Ceraceosoraceae</taxon>
        <taxon>Ceraceosorus</taxon>
    </lineage>
</organism>
<dbReference type="Pfam" id="PF05997">
    <property type="entry name" value="Nop52"/>
    <property type="match status" value="1"/>
</dbReference>
<feature type="region of interest" description="Disordered" evidence="5">
    <location>
        <begin position="1"/>
        <end position="40"/>
    </location>
</feature>
<dbReference type="PANTHER" id="PTHR13026">
    <property type="entry name" value="NNP-1 PROTEIN NOVEL NUCLEAR PROTEIN 1 NOP52"/>
    <property type="match status" value="1"/>
</dbReference>
<comment type="subcellular location">
    <subcellularLocation>
        <location evidence="1">Nucleus</location>
    </subcellularLocation>
</comment>
<evidence type="ECO:0000256" key="3">
    <source>
        <dbReference type="ARBA" id="ARBA00022552"/>
    </source>
</evidence>
<sequence>MSAKATSSPGRGASPVDSRNKKRRLEYSSEAPSSSAELPLGRYLASPDKRTRDQACQSLTSFLTQRRGRDALPADEMAKLWKGIFYCFWMSDKPRVQQALAQELADLVLAIPPTEPGDAEEVDAEQASLPEPRCAPALAFLDGFWDAMIREWSALDKWRMDKFYLLLRRFLNAGLRLVERERWDAATVDELYKIMRKSGGCLDTNNPQVPDSIAYHLADIYLDELERALTAAGRESSPPAKEPVEHAAISKSRPVTPLVLLLRPFVDTIATTHNATVYTRLYENVVEPVLADCLVLGSAPDEERSSSTEEEDLAHPEIIKRRIGRSAKFCQIFEFARAEKLVEFPPVKFSNEIDDCYRATGRLFAAEQTSSFECKALLFAHRLAAST</sequence>
<evidence type="ECO:0000313" key="7">
    <source>
        <dbReference type="Proteomes" id="UP000054845"/>
    </source>
</evidence>
<comment type="similarity">
    <text evidence="2">Belongs to the RRP1 family.</text>
</comment>
<evidence type="ECO:0000256" key="5">
    <source>
        <dbReference type="SAM" id="MobiDB-lite"/>
    </source>
</evidence>
<dbReference type="InterPro" id="IPR010301">
    <property type="entry name" value="RRP1"/>
</dbReference>
<evidence type="ECO:0000256" key="2">
    <source>
        <dbReference type="ARBA" id="ARBA00006374"/>
    </source>
</evidence>
<protein>
    <submittedName>
        <fullName evidence="6">Nucleolar protein NOP52/RRP1</fullName>
    </submittedName>
</protein>
<evidence type="ECO:0000313" key="6">
    <source>
        <dbReference type="EMBL" id="CEH14601.1"/>
    </source>
</evidence>
<dbReference type="PANTHER" id="PTHR13026:SF0">
    <property type="entry name" value="RIBOSOMAL RNA PROCESSING 1B"/>
    <property type="match status" value="1"/>
</dbReference>
<dbReference type="Proteomes" id="UP000054845">
    <property type="component" value="Unassembled WGS sequence"/>
</dbReference>
<dbReference type="GO" id="GO:0006364">
    <property type="term" value="P:rRNA processing"/>
    <property type="evidence" value="ECO:0007669"/>
    <property type="project" value="UniProtKB-KW"/>
</dbReference>
<proteinExistence type="inferred from homology"/>
<keyword evidence="7" id="KW-1185">Reference proteome</keyword>
<evidence type="ECO:0000256" key="4">
    <source>
        <dbReference type="ARBA" id="ARBA00023242"/>
    </source>
</evidence>
<keyword evidence="4" id="KW-0539">Nucleus</keyword>
<dbReference type="AlphaFoldDB" id="A0A0P1BEZ3"/>
<dbReference type="EMBL" id="CCYA01000243">
    <property type="protein sequence ID" value="CEH14601.1"/>
    <property type="molecule type" value="Genomic_DNA"/>
</dbReference>
<accession>A0A0P1BEZ3</accession>
<dbReference type="STRING" id="401625.A0A0P1BEZ3"/>
<name>A0A0P1BEZ3_9BASI</name>